<dbReference type="EC" id="2.7.2.3" evidence="2 8"/>
<evidence type="ECO:0000256" key="5">
    <source>
        <dbReference type="ARBA" id="ARBA00022777"/>
    </source>
</evidence>
<protein>
    <recommendedName>
        <fullName evidence="2 8">Phosphoglycerate kinase</fullName>
        <ecNumber evidence="2 8">2.7.2.3</ecNumber>
    </recommendedName>
</protein>
<evidence type="ECO:0000256" key="2">
    <source>
        <dbReference type="ARBA" id="ARBA00013061"/>
    </source>
</evidence>
<dbReference type="PIRSF" id="PIRSF000724">
    <property type="entry name" value="Pgk"/>
    <property type="match status" value="1"/>
</dbReference>
<accession>A0A1G1VUK3</accession>
<dbReference type="InterPro" id="IPR001576">
    <property type="entry name" value="Phosphoglycerate_kinase"/>
</dbReference>
<evidence type="ECO:0000256" key="8">
    <source>
        <dbReference type="RuleBase" id="RU000532"/>
    </source>
</evidence>
<dbReference type="GO" id="GO:0006096">
    <property type="term" value="P:glycolytic process"/>
    <property type="evidence" value="ECO:0007669"/>
    <property type="project" value="InterPro"/>
</dbReference>
<dbReference type="GO" id="GO:0006094">
    <property type="term" value="P:gluconeogenesis"/>
    <property type="evidence" value="ECO:0007669"/>
    <property type="project" value="TreeGrafter"/>
</dbReference>
<dbReference type="GO" id="GO:0043531">
    <property type="term" value="F:ADP binding"/>
    <property type="evidence" value="ECO:0007669"/>
    <property type="project" value="TreeGrafter"/>
</dbReference>
<keyword evidence="4" id="KW-0547">Nucleotide-binding</keyword>
<comment type="catalytic activity">
    <reaction evidence="1 8">
        <text>(2R)-3-phosphoglycerate + ATP = (2R)-3-phospho-glyceroyl phosphate + ADP</text>
        <dbReference type="Rhea" id="RHEA:14801"/>
        <dbReference type="ChEBI" id="CHEBI:30616"/>
        <dbReference type="ChEBI" id="CHEBI:57604"/>
        <dbReference type="ChEBI" id="CHEBI:58272"/>
        <dbReference type="ChEBI" id="CHEBI:456216"/>
        <dbReference type="EC" id="2.7.2.3"/>
    </reaction>
</comment>
<dbReference type="Gene3D" id="3.40.50.1260">
    <property type="entry name" value="Phosphoglycerate kinase, N-terminal domain"/>
    <property type="match status" value="4"/>
</dbReference>
<evidence type="ECO:0000313" key="10">
    <source>
        <dbReference type="Proteomes" id="UP000179233"/>
    </source>
</evidence>
<keyword evidence="3 8" id="KW-0808">Transferase</keyword>
<dbReference type="GO" id="GO:0005829">
    <property type="term" value="C:cytosol"/>
    <property type="evidence" value="ECO:0007669"/>
    <property type="project" value="TreeGrafter"/>
</dbReference>
<evidence type="ECO:0000256" key="6">
    <source>
        <dbReference type="ARBA" id="ARBA00022840"/>
    </source>
</evidence>
<evidence type="ECO:0000256" key="4">
    <source>
        <dbReference type="ARBA" id="ARBA00022741"/>
    </source>
</evidence>
<dbReference type="AlphaFoldDB" id="A0A1G1VUK3"/>
<dbReference type="InterPro" id="IPR015824">
    <property type="entry name" value="Phosphoglycerate_kinase_N"/>
</dbReference>
<feature type="binding site" evidence="7">
    <location>
        <begin position="281"/>
        <end position="284"/>
    </location>
    <ligand>
        <name>ATP</name>
        <dbReference type="ChEBI" id="CHEBI:30616"/>
    </ligand>
</feature>
<comment type="caution">
    <text evidence="9">The sequence shown here is derived from an EMBL/GenBank/DDBJ whole genome shotgun (WGS) entry which is preliminary data.</text>
</comment>
<dbReference type="GO" id="GO:0005524">
    <property type="term" value="F:ATP binding"/>
    <property type="evidence" value="ECO:0007669"/>
    <property type="project" value="UniProtKB-KW"/>
</dbReference>
<gene>
    <name evidence="9" type="ORF">A2786_06165</name>
</gene>
<dbReference type="PANTHER" id="PTHR11406:SF23">
    <property type="entry name" value="PHOSPHOGLYCERATE KINASE 1, CHLOROPLASTIC-RELATED"/>
    <property type="match status" value="1"/>
</dbReference>
<proteinExistence type="inferred from homology"/>
<sequence>MRTLKDLKVEGKTVLLRTDYDVPLKQGKVQDDTRIRASLPTITFLLDRGVKAISILCHLDRPGGRVVEALKVEPVLSRLRSLLPQGALVEVRENLRFHPGEEANSLDFAKQLAGYGELFVNDAFAASHRSHASIVSLPKLLPCSIGLQFEKELLTLSKVREHPRRPLVAVIGGAKLETKLPLIEKLAEIADEVLVGGKLAQEIGNACSPKAMACISVAKLTKDGKDITKESAFSFAQKIETAGTVFWNGPMGVFEEPAHDLGTKIIAQAINAAPGFTVIGGGDTEAAATKFKAEEGVDHISLGGGAMLQYVANGTLVGLTAIEERGEDGQSGN</sequence>
<evidence type="ECO:0000313" key="9">
    <source>
        <dbReference type="EMBL" id="OGY19093.1"/>
    </source>
</evidence>
<feature type="binding site" evidence="7">
    <location>
        <position position="255"/>
    </location>
    <ligand>
        <name>ATP</name>
        <dbReference type="ChEBI" id="CHEBI:30616"/>
    </ligand>
</feature>
<dbReference type="GO" id="GO:0004618">
    <property type="term" value="F:phosphoglycerate kinase activity"/>
    <property type="evidence" value="ECO:0007669"/>
    <property type="project" value="UniProtKB-EC"/>
</dbReference>
<evidence type="ECO:0000256" key="1">
    <source>
        <dbReference type="ARBA" id="ARBA00000642"/>
    </source>
</evidence>
<reference evidence="9 10" key="1">
    <citation type="journal article" date="2016" name="Nat. Commun.">
        <title>Thousands of microbial genomes shed light on interconnected biogeochemical processes in an aquifer system.</title>
        <authorList>
            <person name="Anantharaman K."/>
            <person name="Brown C.T."/>
            <person name="Hug L.A."/>
            <person name="Sharon I."/>
            <person name="Castelle C.J."/>
            <person name="Probst A.J."/>
            <person name="Thomas B.C."/>
            <person name="Singh A."/>
            <person name="Wilkins M.J."/>
            <person name="Karaoz U."/>
            <person name="Brodie E.L."/>
            <person name="Williams K.H."/>
            <person name="Hubbard S.S."/>
            <person name="Banfield J.F."/>
        </authorList>
    </citation>
    <scope>NUCLEOTIDE SEQUENCE [LARGE SCALE GENOMIC DNA]</scope>
</reference>
<dbReference type="EMBL" id="MHCJ01000001">
    <property type="protein sequence ID" value="OGY19093.1"/>
    <property type="molecule type" value="Genomic_DNA"/>
</dbReference>
<organism evidence="9 10">
    <name type="scientific">Candidatus Chisholmbacteria bacterium RIFCSPHIGHO2_01_FULL_52_32</name>
    <dbReference type="NCBI Taxonomy" id="1797591"/>
    <lineage>
        <taxon>Bacteria</taxon>
        <taxon>Candidatus Chisholmiibacteriota</taxon>
    </lineage>
</organism>
<evidence type="ECO:0000256" key="7">
    <source>
        <dbReference type="PIRSR" id="PIRSR000724-2"/>
    </source>
</evidence>
<dbReference type="PANTHER" id="PTHR11406">
    <property type="entry name" value="PHOSPHOGLYCERATE KINASE"/>
    <property type="match status" value="1"/>
</dbReference>
<dbReference type="SUPFAM" id="SSF53748">
    <property type="entry name" value="Phosphoglycerate kinase"/>
    <property type="match status" value="1"/>
</dbReference>
<evidence type="ECO:0000256" key="3">
    <source>
        <dbReference type="ARBA" id="ARBA00022679"/>
    </source>
</evidence>
<comment type="similarity">
    <text evidence="8">Belongs to the phosphoglycerate kinase family.</text>
</comment>
<name>A0A1G1VUK3_9BACT</name>
<feature type="binding site" evidence="7">
    <location>
        <position position="179"/>
    </location>
    <ligand>
        <name>ATP</name>
        <dbReference type="ChEBI" id="CHEBI:30616"/>
    </ligand>
</feature>
<feature type="binding site" evidence="7">
    <location>
        <position position="224"/>
    </location>
    <ligand>
        <name>ATP</name>
        <dbReference type="ChEBI" id="CHEBI:30616"/>
    </ligand>
</feature>
<dbReference type="Proteomes" id="UP000179233">
    <property type="component" value="Unassembled WGS sequence"/>
</dbReference>
<dbReference type="InterPro" id="IPR036043">
    <property type="entry name" value="Phosphoglycerate_kinase_sf"/>
</dbReference>
<dbReference type="PRINTS" id="PR00477">
    <property type="entry name" value="PHGLYCKINASE"/>
</dbReference>
<dbReference type="Pfam" id="PF00162">
    <property type="entry name" value="PGK"/>
    <property type="match status" value="3"/>
</dbReference>
<keyword evidence="5 8" id="KW-0418">Kinase</keyword>
<keyword evidence="6 7" id="KW-0067">ATP-binding</keyword>